<accession>A0A4Y4E0N3</accession>
<sequence length="168" mass="17957">MSTDAVGTTDATAAATSPDTVAGLGDPALLALVTARHQGVLATVKKDGRPQLSNVLYAWDAEAGVARVSVTADRAKTRNAARDPRVSLQVSAEDFWSYAVVEGDAELSAVALDPHDAAADELVETFRAASGSEHPDWEEFRRAMVADRRQVLRVRATRVYGMARLPQP</sequence>
<dbReference type="InterPro" id="IPR019920">
    <property type="entry name" value="F420-binding_dom_put"/>
</dbReference>
<evidence type="ECO:0000256" key="1">
    <source>
        <dbReference type="ARBA" id="ARBA00023002"/>
    </source>
</evidence>
<dbReference type="InterPro" id="IPR052019">
    <property type="entry name" value="F420H2_bilvrd_red/Heme_oxyg"/>
</dbReference>
<dbReference type="InterPro" id="IPR011576">
    <property type="entry name" value="Pyridox_Oxase_N"/>
</dbReference>
<evidence type="ECO:0000259" key="3">
    <source>
        <dbReference type="Pfam" id="PF01243"/>
    </source>
</evidence>
<feature type="region of interest" description="Disordered" evidence="2">
    <location>
        <begin position="1"/>
        <end position="22"/>
    </location>
</feature>
<name>A0A4Y4E0N3_CELCE</name>
<dbReference type="AlphaFoldDB" id="A0A4Y4E0N3"/>
<protein>
    <submittedName>
        <fullName evidence="4">PPOX class F420-dependent enzyme</fullName>
    </submittedName>
</protein>
<dbReference type="RefSeq" id="WP_141389970.1">
    <property type="nucleotide sequence ID" value="NZ_BJNZ01000015.1"/>
</dbReference>
<feature type="domain" description="Pyridoxamine 5'-phosphate oxidase N-terminal" evidence="3">
    <location>
        <begin position="27"/>
        <end position="161"/>
    </location>
</feature>
<keyword evidence="1" id="KW-0560">Oxidoreductase</keyword>
<dbReference type="PANTHER" id="PTHR35176">
    <property type="entry name" value="HEME OXYGENASE HI_0854-RELATED"/>
    <property type="match status" value="1"/>
</dbReference>
<gene>
    <name evidence="4" type="ORF">CCE02nite_25160</name>
</gene>
<dbReference type="GO" id="GO:0070967">
    <property type="term" value="F:coenzyme F420 binding"/>
    <property type="evidence" value="ECO:0007669"/>
    <property type="project" value="TreeGrafter"/>
</dbReference>
<dbReference type="GO" id="GO:0016627">
    <property type="term" value="F:oxidoreductase activity, acting on the CH-CH group of donors"/>
    <property type="evidence" value="ECO:0007669"/>
    <property type="project" value="TreeGrafter"/>
</dbReference>
<reference evidence="4 5" key="1">
    <citation type="submission" date="2019-06" db="EMBL/GenBank/DDBJ databases">
        <title>Whole genome shotgun sequence of Cellulosimicrobium cellulans NBRC 15516.</title>
        <authorList>
            <person name="Hosoyama A."/>
            <person name="Uohara A."/>
            <person name="Ohji S."/>
            <person name="Ichikawa N."/>
        </authorList>
    </citation>
    <scope>NUCLEOTIDE SEQUENCE [LARGE SCALE GENOMIC DNA]</scope>
    <source>
        <strain evidence="4 5">NBRC 15516</strain>
    </source>
</reference>
<dbReference type="EMBL" id="BJNZ01000015">
    <property type="protein sequence ID" value="GED10517.1"/>
    <property type="molecule type" value="Genomic_DNA"/>
</dbReference>
<organism evidence="4 5">
    <name type="scientific">Cellulosimicrobium cellulans</name>
    <name type="common">Arthrobacter luteus</name>
    <dbReference type="NCBI Taxonomy" id="1710"/>
    <lineage>
        <taxon>Bacteria</taxon>
        <taxon>Bacillati</taxon>
        <taxon>Actinomycetota</taxon>
        <taxon>Actinomycetes</taxon>
        <taxon>Micrococcales</taxon>
        <taxon>Promicromonosporaceae</taxon>
        <taxon>Cellulosimicrobium</taxon>
    </lineage>
</organism>
<dbReference type="InterPro" id="IPR012349">
    <property type="entry name" value="Split_barrel_FMN-bd"/>
</dbReference>
<dbReference type="GO" id="GO:0005829">
    <property type="term" value="C:cytosol"/>
    <property type="evidence" value="ECO:0007669"/>
    <property type="project" value="TreeGrafter"/>
</dbReference>
<evidence type="ECO:0000313" key="4">
    <source>
        <dbReference type="EMBL" id="GED10517.1"/>
    </source>
</evidence>
<comment type="caution">
    <text evidence="4">The sequence shown here is derived from an EMBL/GenBank/DDBJ whole genome shotgun (WGS) entry which is preliminary data.</text>
</comment>
<dbReference type="NCBIfam" id="TIGR03618">
    <property type="entry name" value="Rv1155_F420"/>
    <property type="match status" value="1"/>
</dbReference>
<evidence type="ECO:0000313" key="5">
    <source>
        <dbReference type="Proteomes" id="UP000316659"/>
    </source>
</evidence>
<dbReference type="PANTHER" id="PTHR35176:SF2">
    <property type="entry name" value="F420H(2)-DEPENDENT REDUCTASE RV1155"/>
    <property type="match status" value="1"/>
</dbReference>
<dbReference type="SUPFAM" id="SSF50475">
    <property type="entry name" value="FMN-binding split barrel"/>
    <property type="match status" value="1"/>
</dbReference>
<dbReference type="Gene3D" id="2.30.110.10">
    <property type="entry name" value="Electron Transport, Fmn-binding Protein, Chain A"/>
    <property type="match status" value="1"/>
</dbReference>
<proteinExistence type="predicted"/>
<evidence type="ECO:0000256" key="2">
    <source>
        <dbReference type="SAM" id="MobiDB-lite"/>
    </source>
</evidence>
<dbReference type="Proteomes" id="UP000316659">
    <property type="component" value="Unassembled WGS sequence"/>
</dbReference>
<dbReference type="Pfam" id="PF01243">
    <property type="entry name" value="PNPOx_N"/>
    <property type="match status" value="1"/>
</dbReference>